<evidence type="ECO:0000256" key="5">
    <source>
        <dbReference type="ARBA" id="ARBA00022729"/>
    </source>
</evidence>
<dbReference type="GO" id="GO:0005886">
    <property type="term" value="C:plasma membrane"/>
    <property type="evidence" value="ECO:0007669"/>
    <property type="project" value="UniProtKB-SubCell"/>
</dbReference>
<dbReference type="Pfam" id="PF01825">
    <property type="entry name" value="GPS"/>
    <property type="match status" value="1"/>
</dbReference>
<keyword evidence="10 20" id="KW-0675">Receptor</keyword>
<keyword evidence="7" id="KW-0297">G-protein coupled receptor</keyword>
<dbReference type="PROSITE" id="PS50221">
    <property type="entry name" value="GAIN_B"/>
    <property type="match status" value="1"/>
</dbReference>
<evidence type="ECO:0000256" key="16">
    <source>
        <dbReference type="SAM" id="MobiDB-lite"/>
    </source>
</evidence>
<dbReference type="InterPro" id="IPR000832">
    <property type="entry name" value="GPCR_2_secretin-like"/>
</dbReference>
<evidence type="ECO:0000256" key="4">
    <source>
        <dbReference type="ARBA" id="ARBA00022692"/>
    </source>
</evidence>
<keyword evidence="12" id="KW-0807">Transducer</keyword>
<dbReference type="PROSITE" id="PS50261">
    <property type="entry name" value="G_PROTEIN_RECEP_F2_4"/>
    <property type="match status" value="1"/>
</dbReference>
<evidence type="ECO:0000256" key="2">
    <source>
        <dbReference type="ARBA" id="ARBA00007343"/>
    </source>
</evidence>
<dbReference type="EMBL" id="JAATJV010435636">
    <property type="protein sequence ID" value="MBZ3889972.1"/>
    <property type="molecule type" value="Genomic_DNA"/>
</dbReference>
<evidence type="ECO:0000256" key="14">
    <source>
        <dbReference type="ARBA" id="ARBA00070211"/>
    </source>
</evidence>
<evidence type="ECO:0000256" key="15">
    <source>
        <dbReference type="ARBA" id="ARBA00083930"/>
    </source>
</evidence>
<keyword evidence="11" id="KW-0325">Glycoprotein</keyword>
<evidence type="ECO:0000256" key="3">
    <source>
        <dbReference type="ARBA" id="ARBA00022475"/>
    </source>
</evidence>
<feature type="transmembrane region" description="Helical" evidence="17">
    <location>
        <begin position="476"/>
        <end position="496"/>
    </location>
</feature>
<feature type="compositionally biased region" description="Basic and acidic residues" evidence="16">
    <location>
        <begin position="1"/>
        <end position="12"/>
    </location>
</feature>
<evidence type="ECO:0000259" key="18">
    <source>
        <dbReference type="PROSITE" id="PS50221"/>
    </source>
</evidence>
<proteinExistence type="inferred from homology"/>
<feature type="transmembrane region" description="Helical" evidence="17">
    <location>
        <begin position="422"/>
        <end position="440"/>
    </location>
</feature>
<comment type="subunit">
    <text evidence="13">Heterodimer of 2 chains generated by proteolytic processing; the large extracellular N-terminal fragment and the membrane-bound C-terminal fragment predominantly remain associated and non-covalently linked. Interacts with PRTN3; this interaction induces the activation of PAR2. Interacts with GNAO1 (when palmitoylated).</text>
</comment>
<feature type="domain" description="GAIN-B" evidence="18">
    <location>
        <begin position="151"/>
        <end position="306"/>
    </location>
</feature>
<dbReference type="SMART" id="SM00303">
    <property type="entry name" value="GPS"/>
    <property type="match status" value="1"/>
</dbReference>
<reference evidence="20" key="1">
    <citation type="submission" date="2020-03" db="EMBL/GenBank/DDBJ databases">
        <title>Studies in the Genomics of Life Span.</title>
        <authorList>
            <person name="Glass D."/>
        </authorList>
    </citation>
    <scope>NUCLEOTIDE SEQUENCE</scope>
    <source>
        <strain evidence="20">SUZIE</strain>
        <tissue evidence="20">Muscle</tissue>
    </source>
</reference>
<dbReference type="Gene3D" id="2.60.220.50">
    <property type="match status" value="1"/>
</dbReference>
<feature type="transmembrane region" description="Helical" evidence="17">
    <location>
        <begin position="543"/>
        <end position="567"/>
    </location>
</feature>
<dbReference type="PRINTS" id="PR01422">
    <property type="entry name" value="GPR56ORPHANR"/>
</dbReference>
<dbReference type="GO" id="GO:0007189">
    <property type="term" value="P:adenylate cyclase-activating G protein-coupled receptor signaling pathway"/>
    <property type="evidence" value="ECO:0007669"/>
    <property type="project" value="TreeGrafter"/>
</dbReference>
<accession>A0AA41NGI8</accession>
<evidence type="ECO:0000256" key="9">
    <source>
        <dbReference type="ARBA" id="ARBA00023157"/>
    </source>
</evidence>
<evidence type="ECO:0000256" key="12">
    <source>
        <dbReference type="ARBA" id="ARBA00023224"/>
    </source>
</evidence>
<dbReference type="Proteomes" id="UP001166674">
    <property type="component" value="Unassembled WGS sequence"/>
</dbReference>
<organism evidence="20 21">
    <name type="scientific">Sciurus carolinensis</name>
    <name type="common">Eastern gray squirrel</name>
    <dbReference type="NCBI Taxonomy" id="30640"/>
    <lineage>
        <taxon>Eukaryota</taxon>
        <taxon>Metazoa</taxon>
        <taxon>Chordata</taxon>
        <taxon>Craniata</taxon>
        <taxon>Vertebrata</taxon>
        <taxon>Euteleostomi</taxon>
        <taxon>Mammalia</taxon>
        <taxon>Eutheria</taxon>
        <taxon>Euarchontoglires</taxon>
        <taxon>Glires</taxon>
        <taxon>Rodentia</taxon>
        <taxon>Sciuromorpha</taxon>
        <taxon>Sciuridae</taxon>
        <taxon>Sciurinae</taxon>
        <taxon>Sciurini</taxon>
        <taxon>Sciurus</taxon>
    </lineage>
</organism>
<keyword evidence="5" id="KW-0732">Signal</keyword>
<sequence length="592" mass="64648">MAPLSRKGEKEAPGSGSGVCRGRWTGGRSWGPKDQMTAGLRRPPMATPWGVGALLLLLLASGGGAAPEEPSNACLGLSIKDQYDPFHLNRTAKCFASCLPLGGVSCNVENLERYWLHYELYLVEKSLAERVDMPSVKALVRNLSTDISEDLLFSLKPSQVPRQVMTGEDKPPDRVRLPRSLFTSLPGNRSAVRLAVSVLDIGPGNLFKGPQLPLEDGGSVLNNHVVGLSLGHTPVTRLPEPLEITFSHQPPPTNMTLTCVFWDVNKGPTGDWDSKGCSTRLGAEGTVCHCDHLTFFALLLRPVLDQATVQALTRISQAGCGVSMVFLAFTIVLYMVLRLSLQRFKAEDAPKIHVTLSSSLFLLNLAFLISVGSGSAGSHAACWVRGAIFHYFLLCTFTWMGLEAFHLYLLAIRVFNTYFSHYFLKLSLVGWGLPVLMVIGTGSTNSYGLYTIRDQENRTSLELCWFRKEPALYVTVHGYFLITFLFGAVVLALVAWKIFTLPRVTAGKEQGQNWKTVLTILGLSSLVGVTWGLAILTPLGLSTIYIFALFNSLQGVFIFCWFTILYLPAQISAPSSSGGTARLDQAASVSHE</sequence>
<feature type="transmembrane region" description="Helical" evidence="17">
    <location>
        <begin position="388"/>
        <end position="410"/>
    </location>
</feature>
<feature type="transmembrane region" description="Helical" evidence="17">
    <location>
        <begin position="321"/>
        <end position="341"/>
    </location>
</feature>
<evidence type="ECO:0000256" key="11">
    <source>
        <dbReference type="ARBA" id="ARBA00023180"/>
    </source>
</evidence>
<keyword evidence="21" id="KW-1185">Reference proteome</keyword>
<evidence type="ECO:0000256" key="10">
    <source>
        <dbReference type="ARBA" id="ARBA00023170"/>
    </source>
</evidence>
<evidence type="ECO:0000313" key="20">
    <source>
        <dbReference type="EMBL" id="MBZ3889972.1"/>
    </source>
</evidence>
<keyword evidence="6 17" id="KW-1133">Transmembrane helix</keyword>
<comment type="similarity">
    <text evidence="2">Belongs to the G-protein coupled receptor 2 family. Adhesion G-protein coupled receptor (ADGR) subfamily.</text>
</comment>
<evidence type="ECO:0000256" key="17">
    <source>
        <dbReference type="SAM" id="Phobius"/>
    </source>
</evidence>
<protein>
    <recommendedName>
        <fullName evidence="14">Adhesion G protein-coupled receptor G3</fullName>
    </recommendedName>
    <alternativeName>
        <fullName evidence="15">G-protein coupled receptor 97</fullName>
    </alternativeName>
</protein>
<feature type="region of interest" description="Disordered" evidence="16">
    <location>
        <begin position="1"/>
        <end position="42"/>
    </location>
</feature>
<dbReference type="InterPro" id="IPR057244">
    <property type="entry name" value="GAIN_B"/>
</dbReference>
<feature type="transmembrane region" description="Helical" evidence="17">
    <location>
        <begin position="517"/>
        <end position="537"/>
    </location>
</feature>
<feature type="compositionally biased region" description="Gly residues" evidence="16">
    <location>
        <begin position="15"/>
        <end position="29"/>
    </location>
</feature>
<evidence type="ECO:0000259" key="19">
    <source>
        <dbReference type="PROSITE" id="PS50261"/>
    </source>
</evidence>
<dbReference type="PANTHER" id="PTHR12011:SF285">
    <property type="entry name" value="ADHESION G PROTEIN-COUPLED RECEPTOR G3"/>
    <property type="match status" value="1"/>
</dbReference>
<dbReference type="AlphaFoldDB" id="A0AA41NGI8"/>
<dbReference type="FunFam" id="1.20.1070.10:FF:000222">
    <property type="entry name" value="Adhesion G protein-coupled receptor G3"/>
    <property type="match status" value="1"/>
</dbReference>
<comment type="subcellular location">
    <subcellularLocation>
        <location evidence="1">Cell membrane</location>
        <topology evidence="1">Multi-pass membrane protein</topology>
    </subcellularLocation>
</comment>
<name>A0AA41NGI8_SCICA</name>
<dbReference type="PANTHER" id="PTHR12011">
    <property type="entry name" value="ADHESION G-PROTEIN COUPLED RECEPTOR"/>
    <property type="match status" value="1"/>
</dbReference>
<evidence type="ECO:0000313" key="21">
    <source>
        <dbReference type="Proteomes" id="UP001166674"/>
    </source>
</evidence>
<dbReference type="PRINTS" id="PR00249">
    <property type="entry name" value="GPCRSECRETIN"/>
</dbReference>
<keyword evidence="9" id="KW-1015">Disulfide bond</keyword>
<gene>
    <name evidence="20" type="ORF">SUZIE_205630</name>
</gene>
<dbReference type="FunFam" id="2.60.220.50:FF:000023">
    <property type="entry name" value="Adhesion G protein-coupled receptor G3"/>
    <property type="match status" value="1"/>
</dbReference>
<evidence type="ECO:0000256" key="7">
    <source>
        <dbReference type="ARBA" id="ARBA00023040"/>
    </source>
</evidence>
<evidence type="ECO:0000256" key="13">
    <source>
        <dbReference type="ARBA" id="ARBA00066253"/>
    </source>
</evidence>
<dbReference type="InterPro" id="IPR000203">
    <property type="entry name" value="GPS"/>
</dbReference>
<dbReference type="InterPro" id="IPR046338">
    <property type="entry name" value="GAIN_dom_sf"/>
</dbReference>
<evidence type="ECO:0000256" key="8">
    <source>
        <dbReference type="ARBA" id="ARBA00023136"/>
    </source>
</evidence>
<keyword evidence="4 17" id="KW-0812">Transmembrane</keyword>
<evidence type="ECO:0000256" key="1">
    <source>
        <dbReference type="ARBA" id="ARBA00004651"/>
    </source>
</evidence>
<dbReference type="InterPro" id="IPR017981">
    <property type="entry name" value="GPCR_2-like_7TM"/>
</dbReference>
<feature type="transmembrane region" description="Helical" evidence="17">
    <location>
        <begin position="353"/>
        <end position="376"/>
    </location>
</feature>
<keyword evidence="8 17" id="KW-0472">Membrane</keyword>
<dbReference type="InterPro" id="IPR003910">
    <property type="entry name" value="GPR1/GPR3/GPR5"/>
</dbReference>
<keyword evidence="3" id="KW-1003">Cell membrane</keyword>
<comment type="caution">
    <text evidence="20">The sequence shown here is derived from an EMBL/GenBank/DDBJ whole genome shotgun (WGS) entry which is preliminary data.</text>
</comment>
<dbReference type="Pfam" id="PF00002">
    <property type="entry name" value="7tm_2"/>
    <property type="match status" value="1"/>
</dbReference>
<dbReference type="GO" id="GO:0004930">
    <property type="term" value="F:G protein-coupled receptor activity"/>
    <property type="evidence" value="ECO:0007669"/>
    <property type="project" value="UniProtKB-KW"/>
</dbReference>
<evidence type="ECO:0000256" key="6">
    <source>
        <dbReference type="ARBA" id="ARBA00022989"/>
    </source>
</evidence>
<dbReference type="GO" id="GO:0007166">
    <property type="term" value="P:cell surface receptor signaling pathway"/>
    <property type="evidence" value="ECO:0007669"/>
    <property type="project" value="InterPro"/>
</dbReference>
<feature type="domain" description="G-protein coupled receptors family 2 profile 2" evidence="19">
    <location>
        <begin position="312"/>
        <end position="566"/>
    </location>
</feature>
<dbReference type="Gene3D" id="1.20.1070.10">
    <property type="entry name" value="Rhodopsin 7-helix transmembrane proteins"/>
    <property type="match status" value="1"/>
</dbReference>